<dbReference type="InParanoid" id="A0A024FUE6"/>
<evidence type="ECO:0000313" key="2">
    <source>
        <dbReference type="Proteomes" id="UP000053237"/>
    </source>
</evidence>
<reference evidence="1 2" key="1">
    <citation type="submission" date="2012-05" db="EMBL/GenBank/DDBJ databases">
        <title>Recombination and specialization in a pathogen metapopulation.</title>
        <authorList>
            <person name="Gardiner A."/>
            <person name="Kemen E."/>
            <person name="Schultz-Larsen T."/>
            <person name="MacLean D."/>
            <person name="Van Oosterhout C."/>
            <person name="Jones J.D.G."/>
        </authorList>
    </citation>
    <scope>NUCLEOTIDE SEQUENCE [LARGE SCALE GENOMIC DNA]</scope>
    <source>
        <strain evidence="1 2">Ac Nc2</strain>
    </source>
</reference>
<sequence length="276" mass="31634">MLALVESEVALNSMLTFLDYNSLKNYLIAIQYSRKSCPHLFDAEIWKYRLSSHFAIDSTYLSELIPSSESNYRVSFPQIEGWKNLPLELEVLYGCPEMKTYAAITTFMQCCVYFVGNGFAVSYQVNGSSVDFVVFPLSLLDCVKKLQTGLLSDLLTLLVERAKSRSGGFKAEKQAYSIHLNVFEVIWSLWNLECPILAFFAFFGGNTAVNYFEEKREHFLAMEAVQRVMEQYRWSSDIEALSNSDAIRDSFVKKIRKIVWKELLSAVFPWPTVRGS</sequence>
<comment type="caution">
    <text evidence="1">The sequence shown here is derived from an EMBL/GenBank/DDBJ whole genome shotgun (WGS) entry which is preliminary data.</text>
</comment>
<protein>
    <submittedName>
        <fullName evidence="1">Uncharacterized protein</fullName>
    </submittedName>
</protein>
<organism evidence="1 2">
    <name type="scientific">Albugo candida</name>
    <dbReference type="NCBI Taxonomy" id="65357"/>
    <lineage>
        <taxon>Eukaryota</taxon>
        <taxon>Sar</taxon>
        <taxon>Stramenopiles</taxon>
        <taxon>Oomycota</taxon>
        <taxon>Peronosporomycetes</taxon>
        <taxon>Albuginales</taxon>
        <taxon>Albuginaceae</taxon>
        <taxon>Albugo</taxon>
    </lineage>
</organism>
<accession>A0A024FUE6</accession>
<dbReference type="EMBL" id="CAIX01000387">
    <property type="protein sequence ID" value="CCI10755.1"/>
    <property type="molecule type" value="Genomic_DNA"/>
</dbReference>
<gene>
    <name evidence="1" type="ORF">BN9_115690</name>
</gene>
<proteinExistence type="predicted"/>
<name>A0A024FUE6_9STRA</name>
<dbReference type="Proteomes" id="UP000053237">
    <property type="component" value="Unassembled WGS sequence"/>
</dbReference>
<dbReference type="AlphaFoldDB" id="A0A024FUE6"/>
<evidence type="ECO:0000313" key="1">
    <source>
        <dbReference type="EMBL" id="CCI10755.1"/>
    </source>
</evidence>
<keyword evidence="2" id="KW-1185">Reference proteome</keyword>